<dbReference type="PROSITE" id="PS50835">
    <property type="entry name" value="IG_LIKE"/>
    <property type="match status" value="1"/>
</dbReference>
<evidence type="ECO:0000256" key="4">
    <source>
        <dbReference type="ARBA" id="ARBA00023157"/>
    </source>
</evidence>
<evidence type="ECO:0000256" key="8">
    <source>
        <dbReference type="SAM" id="Phobius"/>
    </source>
</evidence>
<feature type="compositionally biased region" description="Basic and acidic residues" evidence="7">
    <location>
        <begin position="616"/>
        <end position="626"/>
    </location>
</feature>
<keyword evidence="5" id="KW-0325">Glycoprotein</keyword>
<evidence type="ECO:0000256" key="2">
    <source>
        <dbReference type="ARBA" id="ARBA00022729"/>
    </source>
</evidence>
<accession>A0A2G8L1G7</accession>
<proteinExistence type="predicted"/>
<dbReference type="InterPro" id="IPR001611">
    <property type="entry name" value="Leu-rich_rpt"/>
</dbReference>
<keyword evidence="8" id="KW-0472">Membrane</keyword>
<dbReference type="STRING" id="307972.A0A2G8L1G7"/>
<dbReference type="SUPFAM" id="SSF52058">
    <property type="entry name" value="L domain-like"/>
    <property type="match status" value="1"/>
</dbReference>
<dbReference type="Pfam" id="PF13855">
    <property type="entry name" value="LRR_8"/>
    <property type="match status" value="2"/>
</dbReference>
<keyword evidence="1" id="KW-0433">Leucine-rich repeat</keyword>
<dbReference type="InterPro" id="IPR003599">
    <property type="entry name" value="Ig_sub"/>
</dbReference>
<evidence type="ECO:0000256" key="3">
    <source>
        <dbReference type="ARBA" id="ARBA00022737"/>
    </source>
</evidence>
<reference evidence="11 12" key="1">
    <citation type="journal article" date="2017" name="PLoS Biol.">
        <title>The sea cucumber genome provides insights into morphological evolution and visceral regeneration.</title>
        <authorList>
            <person name="Zhang X."/>
            <person name="Sun L."/>
            <person name="Yuan J."/>
            <person name="Sun Y."/>
            <person name="Gao Y."/>
            <person name="Zhang L."/>
            <person name="Li S."/>
            <person name="Dai H."/>
            <person name="Hamel J.F."/>
            <person name="Liu C."/>
            <person name="Yu Y."/>
            <person name="Liu S."/>
            <person name="Lin W."/>
            <person name="Guo K."/>
            <person name="Jin S."/>
            <person name="Xu P."/>
            <person name="Storey K.B."/>
            <person name="Huan P."/>
            <person name="Zhang T."/>
            <person name="Zhou Y."/>
            <person name="Zhang J."/>
            <person name="Lin C."/>
            <person name="Li X."/>
            <person name="Xing L."/>
            <person name="Huo D."/>
            <person name="Sun M."/>
            <person name="Wang L."/>
            <person name="Mercier A."/>
            <person name="Li F."/>
            <person name="Yang H."/>
            <person name="Xiang J."/>
        </authorList>
    </citation>
    <scope>NUCLEOTIDE SEQUENCE [LARGE SCALE GENOMIC DNA]</scope>
    <source>
        <strain evidence="11">Shaxun</strain>
        <tissue evidence="11">Muscle</tissue>
    </source>
</reference>
<evidence type="ECO:0000259" key="10">
    <source>
        <dbReference type="PROSITE" id="PS50835"/>
    </source>
</evidence>
<sequence length="726" mass="78825">MELVICKIVVLVSLVCGLCWAQGLQPSTNGGCVINTCSYARDTRAMDCESRQLVCVPSNTLYKSSDSIKLGQNTITRIKQNSFSGYTRLTQLDISNNLISVLDPLAFHTVSSLQTLLINFNQITQIGATAFSSLRKLIVLQLQGNIINSIHQNAFNDLVGIRELNLAGNRLTNLPDGVFAAMSAMQMLFLQENQLVLSANSQFLRGLRGLQDIDLDGNRFSAIPRLDDLSRLTALDMTDSHVTIISNNTFQNTATLRDVVLSGNIISTIEPLAFNGLGNAVELDLSNNAIADIPFGALSPLRNLETLLLQSNLMTVLRSEHFVHLASLRTLNIEGNQIKRLPLMASLHSLTLLNAKANLLETFDQETLSSLPRMNKLQLTGNRLQCDCRLKALQQWYITSGPAHHPHEIPQCSAAQPVALRGRRITTLSQGDFVCETPTIQSVVRQVHKTAGSSLQLSCIANGFPDPQITWMAPGGFVYTFGPSNRIMVTENGELLFKTIENRDQGEYTCIGINPAGRASATITLRVTPIRNPPNPPKNPPAVPPKPPAVLTTTQPPNVLPNNVTTLPAGAHPVTANPGTNGRTEIVTVVTEKSQTVSDTVKEITEIDLGSNRNHSNADQDKDSKSTESGPFLGSDLTPSSTQSSLARNDGNDVASVCFIGYTLGGLLVAMLCTCLLTMACVIALFIAWRKGLLPSQMKTVNEQKARLVNMICRRESVGEECPTAL</sequence>
<keyword evidence="12" id="KW-1185">Reference proteome</keyword>
<evidence type="ECO:0000256" key="7">
    <source>
        <dbReference type="SAM" id="MobiDB-lite"/>
    </source>
</evidence>
<comment type="caution">
    <text evidence="11">The sequence shown here is derived from an EMBL/GenBank/DDBJ whole genome shotgun (WGS) entry which is preliminary data.</text>
</comment>
<name>A0A2G8L1G7_STIJA</name>
<feature type="domain" description="Ig-like" evidence="10">
    <location>
        <begin position="438"/>
        <end position="528"/>
    </location>
</feature>
<keyword evidence="3" id="KW-0677">Repeat</keyword>
<evidence type="ECO:0000313" key="12">
    <source>
        <dbReference type="Proteomes" id="UP000230750"/>
    </source>
</evidence>
<feature type="region of interest" description="Disordered" evidence="7">
    <location>
        <begin position="604"/>
        <end position="648"/>
    </location>
</feature>
<dbReference type="Gene3D" id="2.60.40.10">
    <property type="entry name" value="Immunoglobulins"/>
    <property type="match status" value="1"/>
</dbReference>
<evidence type="ECO:0000256" key="6">
    <source>
        <dbReference type="ARBA" id="ARBA00023319"/>
    </source>
</evidence>
<dbReference type="FunFam" id="3.80.10.10:FF:000770">
    <property type="entry name" value="Uncharacterized protein"/>
    <property type="match status" value="1"/>
</dbReference>
<evidence type="ECO:0000313" key="11">
    <source>
        <dbReference type="EMBL" id="PIK54091.1"/>
    </source>
</evidence>
<dbReference type="InterPro" id="IPR003591">
    <property type="entry name" value="Leu-rich_rpt_typical-subtyp"/>
</dbReference>
<dbReference type="SMART" id="SM00364">
    <property type="entry name" value="LRR_BAC"/>
    <property type="match status" value="3"/>
</dbReference>
<keyword evidence="2 9" id="KW-0732">Signal</keyword>
<feature type="chain" id="PRO_5013869888" description="Ig-like domain-containing protein" evidence="9">
    <location>
        <begin position="22"/>
        <end position="726"/>
    </location>
</feature>
<feature type="transmembrane region" description="Helical" evidence="8">
    <location>
        <begin position="659"/>
        <end position="689"/>
    </location>
</feature>
<dbReference type="InterPro" id="IPR036179">
    <property type="entry name" value="Ig-like_dom_sf"/>
</dbReference>
<dbReference type="InterPro" id="IPR013783">
    <property type="entry name" value="Ig-like_fold"/>
</dbReference>
<dbReference type="SMART" id="SM00369">
    <property type="entry name" value="LRR_TYP"/>
    <property type="match status" value="9"/>
</dbReference>
<dbReference type="AlphaFoldDB" id="A0A2G8L1G7"/>
<dbReference type="OrthoDB" id="10020563at2759"/>
<evidence type="ECO:0000256" key="9">
    <source>
        <dbReference type="SAM" id="SignalP"/>
    </source>
</evidence>
<dbReference type="EMBL" id="MRZV01000264">
    <property type="protein sequence ID" value="PIK54091.1"/>
    <property type="molecule type" value="Genomic_DNA"/>
</dbReference>
<dbReference type="InterPro" id="IPR032675">
    <property type="entry name" value="LRR_dom_sf"/>
</dbReference>
<dbReference type="SUPFAM" id="SSF48726">
    <property type="entry name" value="Immunoglobulin"/>
    <property type="match status" value="1"/>
</dbReference>
<evidence type="ECO:0000256" key="5">
    <source>
        <dbReference type="ARBA" id="ARBA00023180"/>
    </source>
</evidence>
<dbReference type="Pfam" id="PF07679">
    <property type="entry name" value="I-set"/>
    <property type="match status" value="1"/>
</dbReference>
<dbReference type="InterPro" id="IPR007110">
    <property type="entry name" value="Ig-like_dom"/>
</dbReference>
<dbReference type="SMART" id="SM00409">
    <property type="entry name" value="IG"/>
    <property type="match status" value="1"/>
</dbReference>
<dbReference type="Proteomes" id="UP000230750">
    <property type="component" value="Unassembled WGS sequence"/>
</dbReference>
<dbReference type="Gene3D" id="3.80.10.10">
    <property type="entry name" value="Ribonuclease Inhibitor"/>
    <property type="match status" value="3"/>
</dbReference>
<dbReference type="PANTHER" id="PTHR24366">
    <property type="entry name" value="IG(IMMUNOGLOBULIN) AND LRR(LEUCINE RICH REPEAT) DOMAINS"/>
    <property type="match status" value="1"/>
</dbReference>
<dbReference type="PANTHER" id="PTHR24366:SF170">
    <property type="entry name" value="RE50361P"/>
    <property type="match status" value="1"/>
</dbReference>
<feature type="signal peptide" evidence="9">
    <location>
        <begin position="1"/>
        <end position="21"/>
    </location>
</feature>
<keyword evidence="8" id="KW-1133">Transmembrane helix</keyword>
<dbReference type="InterPro" id="IPR013098">
    <property type="entry name" value="Ig_I-set"/>
</dbReference>
<evidence type="ECO:0000256" key="1">
    <source>
        <dbReference type="ARBA" id="ARBA00022614"/>
    </source>
</evidence>
<keyword evidence="6" id="KW-0393">Immunoglobulin domain</keyword>
<keyword evidence="8" id="KW-0812">Transmembrane</keyword>
<dbReference type="SMART" id="SM00408">
    <property type="entry name" value="IGc2"/>
    <property type="match status" value="1"/>
</dbReference>
<dbReference type="InterPro" id="IPR003598">
    <property type="entry name" value="Ig_sub2"/>
</dbReference>
<dbReference type="FunFam" id="2.60.40.10:FF:000032">
    <property type="entry name" value="palladin isoform X1"/>
    <property type="match status" value="1"/>
</dbReference>
<keyword evidence="4" id="KW-1015">Disulfide bond</keyword>
<feature type="compositionally biased region" description="Polar residues" evidence="7">
    <location>
        <begin position="637"/>
        <end position="647"/>
    </location>
</feature>
<protein>
    <recommendedName>
        <fullName evidence="10">Ig-like domain-containing protein</fullName>
    </recommendedName>
</protein>
<dbReference type="PROSITE" id="PS51450">
    <property type="entry name" value="LRR"/>
    <property type="match status" value="3"/>
</dbReference>
<organism evidence="11 12">
    <name type="scientific">Stichopus japonicus</name>
    <name type="common">Sea cucumber</name>
    <dbReference type="NCBI Taxonomy" id="307972"/>
    <lineage>
        <taxon>Eukaryota</taxon>
        <taxon>Metazoa</taxon>
        <taxon>Echinodermata</taxon>
        <taxon>Eleutherozoa</taxon>
        <taxon>Echinozoa</taxon>
        <taxon>Holothuroidea</taxon>
        <taxon>Aspidochirotacea</taxon>
        <taxon>Aspidochirotida</taxon>
        <taxon>Stichopodidae</taxon>
        <taxon>Apostichopus</taxon>
    </lineage>
</organism>
<gene>
    <name evidence="11" type="ORF">BSL78_09019</name>
</gene>